<reference evidence="2 3" key="1">
    <citation type="submission" date="2020-02" db="EMBL/GenBank/DDBJ databases">
        <title>Genomic and physiological characterization of two novel Nitrospinaceae genera.</title>
        <authorList>
            <person name="Mueller A.J."/>
            <person name="Jung M.-Y."/>
            <person name="Strachan C.R."/>
            <person name="Herbold C.W."/>
            <person name="Kirkegaard R.H."/>
            <person name="Daims H."/>
        </authorList>
    </citation>
    <scope>NUCLEOTIDE SEQUENCE [LARGE SCALE GENOMIC DNA]</scope>
    <source>
        <strain evidence="2">EB</strain>
    </source>
</reference>
<dbReference type="Pfam" id="PF14334">
    <property type="entry name" value="DUF4390"/>
    <property type="match status" value="1"/>
</dbReference>
<protein>
    <submittedName>
        <fullName evidence="2">DUF4390 domain-containing protein</fullName>
    </submittedName>
</protein>
<evidence type="ECO:0000313" key="2">
    <source>
        <dbReference type="EMBL" id="QPJ62761.1"/>
    </source>
</evidence>
<name>A0A7T0G1E0_9BACT</name>
<dbReference type="InterPro" id="IPR025500">
    <property type="entry name" value="DUF4390"/>
</dbReference>
<evidence type="ECO:0000256" key="1">
    <source>
        <dbReference type="SAM" id="SignalP"/>
    </source>
</evidence>
<feature type="chain" id="PRO_5032618601" evidence="1">
    <location>
        <begin position="35"/>
        <end position="234"/>
    </location>
</feature>
<evidence type="ECO:0000313" key="3">
    <source>
        <dbReference type="Proteomes" id="UP000594688"/>
    </source>
</evidence>
<sequence>MKHIDTLKTPESTRSKICLALLASMLIFVTPSFADEDPGIVNIGVKASERLVMVDALLIEAFTESTMEAVESGVPLTFTYEVELVEKVDVLPDRTVSRNTVVNTVQYDSLKGVYTFTSNGKGVKRKVVTKRPKRFQELMLTLQNIPLAPVHKLDEDVQYFVRVRAEMEAEGFGFPFNYLLFFVPFDEFETDWAESSPLILDPDLTFSIEANEGEKSSPNETDSRGIKNVVRSFN</sequence>
<feature type="signal peptide" evidence="1">
    <location>
        <begin position="1"/>
        <end position="34"/>
    </location>
</feature>
<dbReference type="EMBL" id="CP048685">
    <property type="protein sequence ID" value="QPJ62761.1"/>
    <property type="molecule type" value="Genomic_DNA"/>
</dbReference>
<proteinExistence type="predicted"/>
<keyword evidence="1" id="KW-0732">Signal</keyword>
<gene>
    <name evidence="2" type="ORF">G3M70_13100</name>
</gene>
<organism evidence="2 3">
    <name type="scientific">Candidatus Nitronauta litoralis</name>
    <dbReference type="NCBI Taxonomy" id="2705533"/>
    <lineage>
        <taxon>Bacteria</taxon>
        <taxon>Pseudomonadati</taxon>
        <taxon>Nitrospinota/Tectimicrobiota group</taxon>
        <taxon>Nitrospinota</taxon>
        <taxon>Nitrospinia</taxon>
        <taxon>Nitrospinales</taxon>
        <taxon>Nitrospinaceae</taxon>
        <taxon>Candidatus Nitronauta</taxon>
    </lineage>
</organism>
<accession>A0A7T0G1E0</accession>
<dbReference type="Proteomes" id="UP000594688">
    <property type="component" value="Chromosome"/>
</dbReference>
<dbReference type="AlphaFoldDB" id="A0A7T0G1E0"/>
<dbReference type="KEGG" id="nli:G3M70_13100"/>